<organism evidence="4 5">
    <name type="scientific">Amphritea opalescens</name>
    <dbReference type="NCBI Taxonomy" id="2490544"/>
    <lineage>
        <taxon>Bacteria</taxon>
        <taxon>Pseudomonadati</taxon>
        <taxon>Pseudomonadota</taxon>
        <taxon>Gammaproteobacteria</taxon>
        <taxon>Oceanospirillales</taxon>
        <taxon>Oceanospirillaceae</taxon>
        <taxon>Amphritea</taxon>
    </lineage>
</organism>
<keyword evidence="4" id="KW-0966">Cell projection</keyword>
<dbReference type="SUPFAM" id="SSF140566">
    <property type="entry name" value="FlgN-like"/>
    <property type="match status" value="1"/>
</dbReference>
<evidence type="ECO:0000313" key="4">
    <source>
        <dbReference type="EMBL" id="RTE66881.1"/>
    </source>
</evidence>
<keyword evidence="4" id="KW-0282">Flagellum</keyword>
<protein>
    <submittedName>
        <fullName evidence="4">Flagellar protein FlgN</fullName>
    </submittedName>
</protein>
<evidence type="ECO:0000256" key="3">
    <source>
        <dbReference type="ARBA" id="ARBA00022795"/>
    </source>
</evidence>
<dbReference type="EMBL" id="RQXW01000003">
    <property type="protein sequence ID" value="RTE66881.1"/>
    <property type="molecule type" value="Genomic_DNA"/>
</dbReference>
<keyword evidence="4" id="KW-0969">Cilium</keyword>
<dbReference type="Pfam" id="PF05130">
    <property type="entry name" value="FlgN"/>
    <property type="match status" value="1"/>
</dbReference>
<keyword evidence="3" id="KW-1005">Bacterial flagellum biogenesis</keyword>
<gene>
    <name evidence="4" type="ORF">EH243_04550</name>
</gene>
<dbReference type="GO" id="GO:0044780">
    <property type="term" value="P:bacterial-type flagellum assembly"/>
    <property type="evidence" value="ECO:0007669"/>
    <property type="project" value="InterPro"/>
</dbReference>
<name>A0A430KTN4_9GAMM</name>
<comment type="caution">
    <text evidence="4">The sequence shown here is derived from an EMBL/GenBank/DDBJ whole genome shotgun (WGS) entry which is preliminary data.</text>
</comment>
<dbReference type="AlphaFoldDB" id="A0A430KTN4"/>
<comment type="similarity">
    <text evidence="2">Belongs to the FlgN family.</text>
</comment>
<comment type="function">
    <text evidence="1">Required for the efficient initiation of filament assembly.</text>
</comment>
<dbReference type="InterPro" id="IPR036679">
    <property type="entry name" value="FlgN-like_sf"/>
</dbReference>
<dbReference type="OrthoDB" id="6119092at2"/>
<dbReference type="Gene3D" id="1.20.58.300">
    <property type="entry name" value="FlgN-like"/>
    <property type="match status" value="1"/>
</dbReference>
<dbReference type="InterPro" id="IPR007809">
    <property type="entry name" value="FlgN-like"/>
</dbReference>
<evidence type="ECO:0000256" key="2">
    <source>
        <dbReference type="ARBA" id="ARBA00007703"/>
    </source>
</evidence>
<evidence type="ECO:0000256" key="1">
    <source>
        <dbReference type="ARBA" id="ARBA00002397"/>
    </source>
</evidence>
<evidence type="ECO:0000313" key="5">
    <source>
        <dbReference type="Proteomes" id="UP000283087"/>
    </source>
</evidence>
<reference evidence="4 5" key="1">
    <citation type="submission" date="2018-11" db="EMBL/GenBank/DDBJ databases">
        <title>The draft genome sequence of Amphritea opalescens ANRC-JH13T.</title>
        <authorList>
            <person name="Fang Z."/>
            <person name="Zhang Y."/>
            <person name="Han X."/>
        </authorList>
    </citation>
    <scope>NUCLEOTIDE SEQUENCE [LARGE SCALE GENOMIC DNA]</scope>
    <source>
        <strain evidence="4 5">ANRC-JH13</strain>
    </source>
</reference>
<proteinExistence type="inferred from homology"/>
<accession>A0A430KTN4</accession>
<dbReference type="Proteomes" id="UP000283087">
    <property type="component" value="Unassembled WGS sequence"/>
</dbReference>
<sequence>MVTNPLPSLDQINALTLQGITLLTTLNELLDAEYKALQQREVEQLQTLVDNKTAVLLQLEENNQARNQCFGAAGISPDKAGLTDYQARLTDAEGLSFKAHWSELEQILRQVNDKNKRNEIVISRNSRNLEQLMNILRGQNQKNTLYNQSGGKGNYAAQNSLGKA</sequence>
<keyword evidence="5" id="KW-1185">Reference proteome</keyword>